<name>A0A8J7EWY5_9CYAN</name>
<evidence type="ECO:0000256" key="2">
    <source>
        <dbReference type="SAM" id="Phobius"/>
    </source>
</evidence>
<keyword evidence="4" id="KW-1185">Reference proteome</keyword>
<dbReference type="EMBL" id="JADEWL010000005">
    <property type="protein sequence ID" value="MBE9211626.1"/>
    <property type="molecule type" value="Genomic_DNA"/>
</dbReference>
<comment type="caution">
    <text evidence="3">The sequence shown here is derived from an EMBL/GenBank/DDBJ whole genome shotgun (WGS) entry which is preliminary data.</text>
</comment>
<evidence type="ECO:0000256" key="1">
    <source>
        <dbReference type="SAM" id="Coils"/>
    </source>
</evidence>
<feature type="transmembrane region" description="Helical" evidence="2">
    <location>
        <begin position="16"/>
        <end position="40"/>
    </location>
</feature>
<evidence type="ECO:0008006" key="5">
    <source>
        <dbReference type="Google" id="ProtNLM"/>
    </source>
</evidence>
<keyword evidence="2" id="KW-0812">Transmembrane</keyword>
<organism evidence="3 4">
    <name type="scientific">Plectonema cf. radiosum LEGE 06105</name>
    <dbReference type="NCBI Taxonomy" id="945769"/>
    <lineage>
        <taxon>Bacteria</taxon>
        <taxon>Bacillati</taxon>
        <taxon>Cyanobacteriota</taxon>
        <taxon>Cyanophyceae</taxon>
        <taxon>Oscillatoriophycideae</taxon>
        <taxon>Oscillatoriales</taxon>
        <taxon>Microcoleaceae</taxon>
        <taxon>Plectonema</taxon>
    </lineage>
</organism>
<keyword evidence="2" id="KW-0472">Membrane</keyword>
<gene>
    <name evidence="3" type="ORF">IQ247_02660</name>
</gene>
<dbReference type="SUPFAM" id="SSF58113">
    <property type="entry name" value="Apolipoprotein A-I"/>
    <property type="match status" value="1"/>
</dbReference>
<reference evidence="3" key="1">
    <citation type="submission" date="2020-10" db="EMBL/GenBank/DDBJ databases">
        <authorList>
            <person name="Castelo-Branco R."/>
            <person name="Eusebio N."/>
            <person name="Adriana R."/>
            <person name="Vieira A."/>
            <person name="Brugerolle De Fraissinette N."/>
            <person name="Rezende De Castro R."/>
            <person name="Schneider M.P."/>
            <person name="Vasconcelos V."/>
            <person name="Leao P.N."/>
        </authorList>
    </citation>
    <scope>NUCLEOTIDE SEQUENCE</scope>
    <source>
        <strain evidence="3">LEGE 06105</strain>
    </source>
</reference>
<sequence length="599" mass="67334">MNVADTWNIVWQDTPFHIAIAGVLVLALIYEIFITAKYLYSGWGKTPKAIKNLRNTRNQQFLSWKQEHLQTNEQREFVRNNDNKFIIKKYPTVLVRPVPRSPLRFVTALCTSIGVLGTFYGIQQGLQDINLGDISNSQQLMTSSIGLLVNMKTAFSTSLMGLGCGSLFTLVLFATDSLRQNRRNGLREKLDNLASFETAENHNQRLVEEIRELRQSLTNQQSPTAEEIGEAVGRSIAEQFTGLNQLTSEAIGKAVAQRMESPLGYIFKEQQRLRKQLEENQGHKVIEKLIQDLIVEVIEPVAQRLDESAELTRQASQAVENLHRELGGISQSLASSIQTIQNFQQETLGELENFANNLGQTLNQFQINTTTTFQQQTDTITAVGNQASGLMNSAKDSLLATLANIDQTLTATRETVQNDLTNFREEYQNNLQTFFERQNNLLEGTLGQQRDGLAEVVTNLNTVFADEYNRRRELAQQVNQSMSQVSEAARNINDVACAVGLNSSHSLVQQENIARELNQISRNLNQQVEGVKREYRELSNTFRESLTAWTNHFGESRETFFVQADSAMANVCSNLLQTAKVLVAANNNRNNGNGRNHNA</sequence>
<feature type="coiled-coil region" evidence="1">
    <location>
        <begin position="507"/>
        <end position="541"/>
    </location>
</feature>
<evidence type="ECO:0000313" key="4">
    <source>
        <dbReference type="Proteomes" id="UP000620559"/>
    </source>
</evidence>
<protein>
    <recommendedName>
        <fullName evidence="5">MotA/TolQ/ExbB proton channel domain-containing protein</fullName>
    </recommendedName>
</protein>
<evidence type="ECO:0000313" key="3">
    <source>
        <dbReference type="EMBL" id="MBE9211626.1"/>
    </source>
</evidence>
<accession>A0A8J7EWY5</accession>
<feature type="transmembrane region" description="Helical" evidence="2">
    <location>
        <begin position="154"/>
        <end position="174"/>
    </location>
</feature>
<keyword evidence="2" id="KW-1133">Transmembrane helix</keyword>
<dbReference type="Proteomes" id="UP000620559">
    <property type="component" value="Unassembled WGS sequence"/>
</dbReference>
<keyword evidence="1" id="KW-0175">Coiled coil</keyword>
<dbReference type="RefSeq" id="WP_193916763.1">
    <property type="nucleotide sequence ID" value="NZ_JADEWL010000005.1"/>
</dbReference>
<proteinExistence type="predicted"/>
<dbReference type="AlphaFoldDB" id="A0A8J7EWY5"/>